<dbReference type="InterPro" id="IPR000375">
    <property type="entry name" value="Dynamin_stalk"/>
</dbReference>
<proteinExistence type="predicted"/>
<dbReference type="GO" id="GO:0005739">
    <property type="term" value="C:mitochondrion"/>
    <property type="evidence" value="ECO:0007669"/>
    <property type="project" value="TreeGrafter"/>
</dbReference>
<dbReference type="InterPro" id="IPR027417">
    <property type="entry name" value="P-loop_NTPase"/>
</dbReference>
<dbReference type="GO" id="GO:0003924">
    <property type="term" value="F:GTPase activity"/>
    <property type="evidence" value="ECO:0007669"/>
    <property type="project" value="InterPro"/>
</dbReference>
<organism evidence="5 6">
    <name type="scientific">Oidiodendron maius (strain Zn)</name>
    <dbReference type="NCBI Taxonomy" id="913774"/>
    <lineage>
        <taxon>Eukaryota</taxon>
        <taxon>Fungi</taxon>
        <taxon>Dikarya</taxon>
        <taxon>Ascomycota</taxon>
        <taxon>Pezizomycotina</taxon>
        <taxon>Leotiomycetes</taxon>
        <taxon>Leotiomycetes incertae sedis</taxon>
        <taxon>Myxotrichaceae</taxon>
        <taxon>Oidiodendron</taxon>
    </lineage>
</organism>
<reference evidence="6" key="2">
    <citation type="submission" date="2015-01" db="EMBL/GenBank/DDBJ databases">
        <title>Evolutionary Origins and Diversification of the Mycorrhizal Mutualists.</title>
        <authorList>
            <consortium name="DOE Joint Genome Institute"/>
            <consortium name="Mycorrhizal Genomics Consortium"/>
            <person name="Kohler A."/>
            <person name="Kuo A."/>
            <person name="Nagy L.G."/>
            <person name="Floudas D."/>
            <person name="Copeland A."/>
            <person name="Barry K.W."/>
            <person name="Cichocki N."/>
            <person name="Veneault-Fourrey C."/>
            <person name="LaButti K."/>
            <person name="Lindquist E.A."/>
            <person name="Lipzen A."/>
            <person name="Lundell T."/>
            <person name="Morin E."/>
            <person name="Murat C."/>
            <person name="Riley R."/>
            <person name="Ohm R."/>
            <person name="Sun H."/>
            <person name="Tunlid A."/>
            <person name="Henrissat B."/>
            <person name="Grigoriev I.V."/>
            <person name="Hibbett D.S."/>
            <person name="Martin F."/>
        </authorList>
    </citation>
    <scope>NUCLEOTIDE SEQUENCE [LARGE SCALE GENOMIC DNA]</scope>
    <source>
        <strain evidence="6">Zn</strain>
    </source>
</reference>
<gene>
    <name evidence="5" type="ORF">OIDMADRAFT_109118</name>
</gene>
<dbReference type="GO" id="GO:0016020">
    <property type="term" value="C:membrane"/>
    <property type="evidence" value="ECO:0007669"/>
    <property type="project" value="TreeGrafter"/>
</dbReference>
<feature type="domain" description="Dynamin-type G" evidence="4">
    <location>
        <begin position="38"/>
        <end position="322"/>
    </location>
</feature>
<dbReference type="InterPro" id="IPR045063">
    <property type="entry name" value="Dynamin_N"/>
</dbReference>
<dbReference type="GO" id="GO:0005874">
    <property type="term" value="C:microtubule"/>
    <property type="evidence" value="ECO:0007669"/>
    <property type="project" value="TreeGrafter"/>
</dbReference>
<dbReference type="GO" id="GO:0008017">
    <property type="term" value="F:microtubule binding"/>
    <property type="evidence" value="ECO:0007669"/>
    <property type="project" value="TreeGrafter"/>
</dbReference>
<dbReference type="Pfam" id="PF00350">
    <property type="entry name" value="Dynamin_N"/>
    <property type="match status" value="1"/>
</dbReference>
<dbReference type="InterPro" id="IPR022812">
    <property type="entry name" value="Dynamin"/>
</dbReference>
<protein>
    <recommendedName>
        <fullName evidence="7">GED domain-containing protein</fullName>
    </recommendedName>
</protein>
<dbReference type="InterPro" id="IPR020850">
    <property type="entry name" value="GED_dom"/>
</dbReference>
<dbReference type="InterPro" id="IPR030381">
    <property type="entry name" value="G_DYNAMIN_dom"/>
</dbReference>
<name>A0A0C3HHA4_OIDMZ</name>
<dbReference type="CDD" id="cd08771">
    <property type="entry name" value="DLP_1"/>
    <property type="match status" value="1"/>
</dbReference>
<dbReference type="GO" id="GO:0016559">
    <property type="term" value="P:peroxisome fission"/>
    <property type="evidence" value="ECO:0007669"/>
    <property type="project" value="TreeGrafter"/>
</dbReference>
<dbReference type="PANTHER" id="PTHR11566">
    <property type="entry name" value="DYNAMIN"/>
    <property type="match status" value="1"/>
</dbReference>
<keyword evidence="6" id="KW-1185">Reference proteome</keyword>
<reference evidence="5 6" key="1">
    <citation type="submission" date="2014-04" db="EMBL/GenBank/DDBJ databases">
        <authorList>
            <consortium name="DOE Joint Genome Institute"/>
            <person name="Kuo A."/>
            <person name="Martino E."/>
            <person name="Perotto S."/>
            <person name="Kohler A."/>
            <person name="Nagy L.G."/>
            <person name="Floudas D."/>
            <person name="Copeland A."/>
            <person name="Barry K.W."/>
            <person name="Cichocki N."/>
            <person name="Veneault-Fourrey C."/>
            <person name="LaButti K."/>
            <person name="Lindquist E.A."/>
            <person name="Lipzen A."/>
            <person name="Lundell T."/>
            <person name="Morin E."/>
            <person name="Murat C."/>
            <person name="Sun H."/>
            <person name="Tunlid A."/>
            <person name="Henrissat B."/>
            <person name="Grigoriev I.V."/>
            <person name="Hibbett D.S."/>
            <person name="Martin F."/>
            <person name="Nordberg H.P."/>
            <person name="Cantor M.N."/>
            <person name="Hua S.X."/>
        </authorList>
    </citation>
    <scope>NUCLEOTIDE SEQUENCE [LARGE SCALE GENOMIC DNA]</scope>
    <source>
        <strain evidence="5 6">Zn</strain>
    </source>
</reference>
<dbReference type="Gene3D" id="1.20.120.1240">
    <property type="entry name" value="Dynamin, middle domain"/>
    <property type="match status" value="1"/>
</dbReference>
<dbReference type="Pfam" id="PF01031">
    <property type="entry name" value="Dynamin_M"/>
    <property type="match status" value="1"/>
</dbReference>
<evidence type="ECO:0008006" key="7">
    <source>
        <dbReference type="Google" id="ProtNLM"/>
    </source>
</evidence>
<dbReference type="GO" id="GO:0048312">
    <property type="term" value="P:intracellular distribution of mitochondria"/>
    <property type="evidence" value="ECO:0007669"/>
    <property type="project" value="TreeGrafter"/>
</dbReference>
<dbReference type="OrthoDB" id="415706at2759"/>
<dbReference type="Proteomes" id="UP000054321">
    <property type="component" value="Unassembled WGS sequence"/>
</dbReference>
<dbReference type="SUPFAM" id="SSF52540">
    <property type="entry name" value="P-loop containing nucleoside triphosphate hydrolases"/>
    <property type="match status" value="1"/>
</dbReference>
<accession>A0A0C3HHA4</accession>
<evidence type="ECO:0000256" key="1">
    <source>
        <dbReference type="ARBA" id="ARBA00022741"/>
    </source>
</evidence>
<dbReference type="PANTHER" id="PTHR11566:SF149">
    <property type="entry name" value="GTPASE, PUTATIVE (AFU_ORTHOLOGUE AFUA_6G11890)-RELATED"/>
    <property type="match status" value="1"/>
</dbReference>
<keyword evidence="2" id="KW-0342">GTP-binding</keyword>
<dbReference type="STRING" id="913774.A0A0C3HHA4"/>
<evidence type="ECO:0000256" key="2">
    <source>
        <dbReference type="ARBA" id="ARBA00023134"/>
    </source>
</evidence>
<evidence type="ECO:0000259" key="3">
    <source>
        <dbReference type="PROSITE" id="PS51388"/>
    </source>
</evidence>
<dbReference type="PRINTS" id="PR00195">
    <property type="entry name" value="DYNAMIN"/>
</dbReference>
<dbReference type="InParanoid" id="A0A0C3HHA4"/>
<dbReference type="FunFam" id="3.40.50.300:FF:001425">
    <property type="entry name" value="Dynamin GTPase, putative"/>
    <property type="match status" value="1"/>
</dbReference>
<dbReference type="Gene3D" id="3.40.50.300">
    <property type="entry name" value="P-loop containing nucleotide triphosphate hydrolases"/>
    <property type="match status" value="1"/>
</dbReference>
<dbReference type="EMBL" id="KN832870">
    <property type="protein sequence ID" value="KIN07586.1"/>
    <property type="molecule type" value="Genomic_DNA"/>
</dbReference>
<evidence type="ECO:0000313" key="6">
    <source>
        <dbReference type="Proteomes" id="UP000054321"/>
    </source>
</evidence>
<dbReference type="AlphaFoldDB" id="A0A0C3HHA4"/>
<dbReference type="SMART" id="SM00053">
    <property type="entry name" value="DYNc"/>
    <property type="match status" value="1"/>
</dbReference>
<sequence length="700" mass="78947">MGTAESFELPSLQKLQSVEQLDLLDVVDTLRARGLSDLVALPQLIVCGDQSSGKSSVLEAISGIPFPRQETLCTRFATEVILRRAAMTEIKISIHPGNDRSTLERDELLGFHHELKSTNDFEQLFKSATAAMGLSSGIKSFSNDVLRIEFSGPSQPPLTLVDLPGLIHSAIGQQTSQDVTLVHNLVSTYLESPRSIILAVVSAKSDASNQIILSRAKEVDGHGLRTLGIITKPDTLERGSASEQEYIALASNEKVKFSLGWHVVRNLDMEKEKNQLGMRDTRETLFFKESNFSSLPPHTVGIAFLRTRLSKVLFDQIRTELPKLVEDITTKIVAINLTQSKLGPSRATVDEQRSFLTSLSESFQRICGDAVRGHYEDRFFQVDTDPERRLCACIINKHFEFADNIRKKGSYWKIQDNEAQETERTKVATDECCTGLRQTREEAIQAACTLLKHSRGRELPGLPNPLLVGELFRQYSRPWSRLAQCHIRNVWDTAVKFLELLLKYLTDDDTCEKILKFWLIPIMEEKLKLAYRKLDELLEVHQDYPLTTNIHFIKNSQKPRLDHVKVELERRIKEEIAGSQTVSIQDISRIMSAMESTSSLKMDLMAAEEALDNMNSFYEVALNLFTDNVPTLAIQAPIIKGLSKEFAPTAVFSMDLDIIKKIAGEDEGKTLEREALARRLEILQNGARICKQYEKRPQTC</sequence>
<dbReference type="GO" id="GO:0000266">
    <property type="term" value="P:mitochondrial fission"/>
    <property type="evidence" value="ECO:0007669"/>
    <property type="project" value="TreeGrafter"/>
</dbReference>
<dbReference type="GO" id="GO:0005525">
    <property type="term" value="F:GTP binding"/>
    <property type="evidence" value="ECO:0007669"/>
    <property type="project" value="InterPro"/>
</dbReference>
<dbReference type="PROSITE" id="PS51388">
    <property type="entry name" value="GED"/>
    <property type="match status" value="1"/>
</dbReference>
<dbReference type="InterPro" id="IPR001401">
    <property type="entry name" value="Dynamin_GTPase"/>
</dbReference>
<evidence type="ECO:0000259" key="4">
    <source>
        <dbReference type="PROSITE" id="PS51718"/>
    </source>
</evidence>
<dbReference type="PROSITE" id="PS51718">
    <property type="entry name" value="G_DYNAMIN_2"/>
    <property type="match status" value="1"/>
</dbReference>
<dbReference type="GO" id="GO:0006897">
    <property type="term" value="P:endocytosis"/>
    <property type="evidence" value="ECO:0007669"/>
    <property type="project" value="TreeGrafter"/>
</dbReference>
<evidence type="ECO:0000313" key="5">
    <source>
        <dbReference type="EMBL" id="KIN07586.1"/>
    </source>
</evidence>
<dbReference type="HOGENOM" id="CLU_008964_7_3_1"/>
<keyword evidence="1" id="KW-0547">Nucleotide-binding</keyword>
<feature type="domain" description="GED" evidence="3">
    <location>
        <begin position="607"/>
        <end position="698"/>
    </location>
</feature>